<dbReference type="EMBL" id="BMKM01000012">
    <property type="protein sequence ID" value="GGE32117.1"/>
    <property type="molecule type" value="Genomic_DNA"/>
</dbReference>
<keyword evidence="5" id="KW-0812">Transmembrane</keyword>
<keyword evidence="4" id="KW-1134">Transmembrane beta strand</keyword>
<accession>A0A8H9G4C5</accession>
<evidence type="ECO:0000256" key="5">
    <source>
        <dbReference type="ARBA" id="ARBA00022692"/>
    </source>
</evidence>
<comment type="subcellular location">
    <subcellularLocation>
        <location evidence="1">Cell outer membrane</location>
    </subcellularLocation>
</comment>
<dbReference type="InterPro" id="IPR003423">
    <property type="entry name" value="OMP_efflux"/>
</dbReference>
<evidence type="ECO:0000256" key="2">
    <source>
        <dbReference type="ARBA" id="ARBA00007613"/>
    </source>
</evidence>
<feature type="signal peptide" evidence="9">
    <location>
        <begin position="1"/>
        <end position="24"/>
    </location>
</feature>
<name>A0A8H9G4C5_9SPHI</name>
<keyword evidence="9" id="KW-0732">Signal</keyword>
<dbReference type="PANTHER" id="PTHR30026">
    <property type="entry name" value="OUTER MEMBRANE PROTEIN TOLC"/>
    <property type="match status" value="1"/>
</dbReference>
<comment type="caution">
    <text evidence="10">The sequence shown here is derived from an EMBL/GenBank/DDBJ whole genome shotgun (WGS) entry which is preliminary data.</text>
</comment>
<organism evidence="10 11">
    <name type="scientific">Sphingobacterium cellulitidis</name>
    <dbReference type="NCBI Taxonomy" id="1768011"/>
    <lineage>
        <taxon>Bacteria</taxon>
        <taxon>Pseudomonadati</taxon>
        <taxon>Bacteroidota</taxon>
        <taxon>Sphingobacteriia</taxon>
        <taxon>Sphingobacteriales</taxon>
        <taxon>Sphingobacteriaceae</taxon>
        <taxon>Sphingobacterium</taxon>
    </lineage>
</organism>
<protein>
    <submittedName>
        <fullName evidence="10">Transporter</fullName>
    </submittedName>
</protein>
<dbReference type="Pfam" id="PF02321">
    <property type="entry name" value="OEP"/>
    <property type="match status" value="1"/>
</dbReference>
<comment type="similarity">
    <text evidence="2">Belongs to the outer membrane factor (OMF) (TC 1.B.17) family.</text>
</comment>
<evidence type="ECO:0000313" key="10">
    <source>
        <dbReference type="EMBL" id="GGE32117.1"/>
    </source>
</evidence>
<evidence type="ECO:0000256" key="1">
    <source>
        <dbReference type="ARBA" id="ARBA00004442"/>
    </source>
</evidence>
<dbReference type="InterPro" id="IPR051906">
    <property type="entry name" value="TolC-like"/>
</dbReference>
<dbReference type="GO" id="GO:1990281">
    <property type="term" value="C:efflux pump complex"/>
    <property type="evidence" value="ECO:0007669"/>
    <property type="project" value="TreeGrafter"/>
</dbReference>
<reference evidence="10" key="2">
    <citation type="submission" date="2020-09" db="EMBL/GenBank/DDBJ databases">
        <authorList>
            <person name="Sun Q."/>
            <person name="Zhou Y."/>
        </authorList>
    </citation>
    <scope>NUCLEOTIDE SEQUENCE</scope>
    <source>
        <strain evidence="10">CGMCC 1.15966</strain>
    </source>
</reference>
<sequence length="463" mass="52396">MDFRLNKTLSSLAIILITSMSAFGQEGLQPFKSPVEKAVYHNKSFINANLENQKVALDRENVRGKLLPTVSANAMYGYLNSNIDLDLPTKTLPLLGSSIFDGSQRMNLSTQIGMAGVTATQVIFSGLQITNGQKALEQKFKAQQLMTEAGYDQLAQEIMQSFDQLMLLKEVDLLINDSEKRLNKEHQKVIKGIENGFAIPYDRDKIKLAMLELESKKAEVQSNRELLYYKLQELTGMSLEELQAVNYQLEEINLEMNSAKQMNRKELEALEASQKAYEFVLKKEKGAKLPQVFAFGNISYFNAFGTDMTLKDLPHLGDLKLESNHLRMAPNFALGVGMKWTIFEGKAHKTAIDKAKLDLQINQNKLEDTKEKLSLLQRKTEVDYNLALKKINVSNQQVEIAKNNLHLASRQFEEGLSDVTERLEAENEYYKQSLGFYNQVLSQRIAASELLKANGNLYQTITK</sequence>
<keyword evidence="3" id="KW-0813">Transport</keyword>
<gene>
    <name evidence="10" type="ORF">GCM10011516_32330</name>
</gene>
<keyword evidence="6" id="KW-0472">Membrane</keyword>
<evidence type="ECO:0000256" key="4">
    <source>
        <dbReference type="ARBA" id="ARBA00022452"/>
    </source>
</evidence>
<dbReference type="GO" id="GO:0015288">
    <property type="term" value="F:porin activity"/>
    <property type="evidence" value="ECO:0007669"/>
    <property type="project" value="TreeGrafter"/>
</dbReference>
<dbReference type="GO" id="GO:0015562">
    <property type="term" value="F:efflux transmembrane transporter activity"/>
    <property type="evidence" value="ECO:0007669"/>
    <property type="project" value="InterPro"/>
</dbReference>
<dbReference type="Proteomes" id="UP000614460">
    <property type="component" value="Unassembled WGS sequence"/>
</dbReference>
<dbReference type="SUPFAM" id="SSF56954">
    <property type="entry name" value="Outer membrane efflux proteins (OEP)"/>
    <property type="match status" value="1"/>
</dbReference>
<feature type="chain" id="PRO_5034187492" evidence="9">
    <location>
        <begin position="25"/>
        <end position="463"/>
    </location>
</feature>
<dbReference type="Gene3D" id="1.20.1600.10">
    <property type="entry name" value="Outer membrane efflux proteins (OEP)"/>
    <property type="match status" value="1"/>
</dbReference>
<evidence type="ECO:0000256" key="7">
    <source>
        <dbReference type="ARBA" id="ARBA00023237"/>
    </source>
</evidence>
<dbReference type="GO" id="GO:0009279">
    <property type="term" value="C:cell outer membrane"/>
    <property type="evidence" value="ECO:0007669"/>
    <property type="project" value="UniProtKB-SubCell"/>
</dbReference>
<proteinExistence type="inferred from homology"/>
<feature type="coiled-coil region" evidence="8">
    <location>
        <begin position="352"/>
        <end position="379"/>
    </location>
</feature>
<dbReference type="AlphaFoldDB" id="A0A8H9G4C5"/>
<dbReference type="PANTHER" id="PTHR30026:SF20">
    <property type="entry name" value="OUTER MEMBRANE PROTEIN TOLC"/>
    <property type="match status" value="1"/>
</dbReference>
<evidence type="ECO:0000256" key="8">
    <source>
        <dbReference type="SAM" id="Coils"/>
    </source>
</evidence>
<reference evidence="10" key="1">
    <citation type="journal article" date="2014" name="Int. J. Syst. Evol. Microbiol.">
        <title>Complete genome sequence of Corynebacterium casei LMG S-19264T (=DSM 44701T), isolated from a smear-ripened cheese.</title>
        <authorList>
            <consortium name="US DOE Joint Genome Institute (JGI-PGF)"/>
            <person name="Walter F."/>
            <person name="Albersmeier A."/>
            <person name="Kalinowski J."/>
            <person name="Ruckert C."/>
        </authorList>
    </citation>
    <scope>NUCLEOTIDE SEQUENCE</scope>
    <source>
        <strain evidence="10">CGMCC 1.15966</strain>
    </source>
</reference>
<evidence type="ECO:0000256" key="6">
    <source>
        <dbReference type="ARBA" id="ARBA00023136"/>
    </source>
</evidence>
<evidence type="ECO:0000256" key="3">
    <source>
        <dbReference type="ARBA" id="ARBA00022448"/>
    </source>
</evidence>
<evidence type="ECO:0000256" key="9">
    <source>
        <dbReference type="SAM" id="SignalP"/>
    </source>
</evidence>
<feature type="coiled-coil region" evidence="8">
    <location>
        <begin position="203"/>
        <end position="269"/>
    </location>
</feature>
<evidence type="ECO:0000313" key="11">
    <source>
        <dbReference type="Proteomes" id="UP000614460"/>
    </source>
</evidence>
<keyword evidence="7" id="KW-0998">Cell outer membrane</keyword>
<dbReference type="RefSeq" id="WP_094282065.1">
    <property type="nucleotide sequence ID" value="NZ_BMKM01000012.1"/>
</dbReference>
<keyword evidence="11" id="KW-1185">Reference proteome</keyword>
<keyword evidence="8" id="KW-0175">Coiled coil</keyword>